<reference evidence="8 9" key="1">
    <citation type="submission" date="2017-06" db="EMBL/GenBank/DDBJ databases">
        <authorList>
            <person name="Kim H.J."/>
            <person name="Triplett B.A."/>
        </authorList>
    </citation>
    <scope>NUCLEOTIDE SEQUENCE [LARGE SCALE GENOMIC DNA]</scope>
    <source>
        <strain evidence="8 9">B29T1</strain>
    </source>
</reference>
<keyword evidence="9" id="KW-1185">Reference proteome</keyword>
<gene>
    <name evidence="8" type="ORF">SAMN07250955_10691</name>
</gene>
<feature type="region of interest" description="Disordered" evidence="5">
    <location>
        <begin position="91"/>
        <end position="112"/>
    </location>
</feature>
<dbReference type="Proteomes" id="UP000197065">
    <property type="component" value="Unassembled WGS sequence"/>
</dbReference>
<dbReference type="InterPro" id="IPR010445">
    <property type="entry name" value="LapA_dom"/>
</dbReference>
<proteinExistence type="predicted"/>
<keyword evidence="1" id="KW-1003">Cell membrane</keyword>
<dbReference type="Pfam" id="PF06305">
    <property type="entry name" value="LapA_dom"/>
    <property type="match status" value="1"/>
</dbReference>
<feature type="domain" description="Lipopolysaccharide assembly protein A" evidence="7">
    <location>
        <begin position="24"/>
        <end position="85"/>
    </location>
</feature>
<dbReference type="RefSeq" id="WP_088561399.1">
    <property type="nucleotide sequence ID" value="NZ_FYEH01000006.1"/>
</dbReference>
<evidence type="ECO:0000256" key="5">
    <source>
        <dbReference type="SAM" id="MobiDB-lite"/>
    </source>
</evidence>
<dbReference type="AlphaFoldDB" id="A0A212R6Z3"/>
<evidence type="ECO:0000313" key="8">
    <source>
        <dbReference type="EMBL" id="SNB67909.1"/>
    </source>
</evidence>
<evidence type="ECO:0000256" key="3">
    <source>
        <dbReference type="ARBA" id="ARBA00022989"/>
    </source>
</evidence>
<feature type="compositionally biased region" description="Basic and acidic residues" evidence="5">
    <location>
        <begin position="91"/>
        <end position="102"/>
    </location>
</feature>
<sequence length="112" mass="12748">MLRAIRLVIAILAILVIVDMAVVNRDNVTISFWPLPYTSDTPLFVIGAICLVVGAVLGGIATWLGAWRYRARANRNRRQLRELEAREHARQRQEAAAENERQKQRRANLTLT</sequence>
<accession>A0A212R6Z3</accession>
<keyword evidence="4 6" id="KW-0472">Membrane</keyword>
<evidence type="ECO:0000259" key="7">
    <source>
        <dbReference type="Pfam" id="PF06305"/>
    </source>
</evidence>
<keyword evidence="3 6" id="KW-1133">Transmembrane helix</keyword>
<dbReference type="GO" id="GO:0005886">
    <property type="term" value="C:plasma membrane"/>
    <property type="evidence" value="ECO:0007669"/>
    <property type="project" value="InterPro"/>
</dbReference>
<organism evidence="8 9">
    <name type="scientific">Arboricoccus pini</name>
    <dbReference type="NCBI Taxonomy" id="1963835"/>
    <lineage>
        <taxon>Bacteria</taxon>
        <taxon>Pseudomonadati</taxon>
        <taxon>Pseudomonadota</taxon>
        <taxon>Alphaproteobacteria</taxon>
        <taxon>Geminicoccales</taxon>
        <taxon>Geminicoccaceae</taxon>
        <taxon>Arboricoccus</taxon>
    </lineage>
</organism>
<evidence type="ECO:0000256" key="1">
    <source>
        <dbReference type="ARBA" id="ARBA00022475"/>
    </source>
</evidence>
<evidence type="ECO:0000313" key="9">
    <source>
        <dbReference type="Proteomes" id="UP000197065"/>
    </source>
</evidence>
<keyword evidence="2 6" id="KW-0812">Transmembrane</keyword>
<dbReference type="EMBL" id="FYEH01000006">
    <property type="protein sequence ID" value="SNB67909.1"/>
    <property type="molecule type" value="Genomic_DNA"/>
</dbReference>
<evidence type="ECO:0000256" key="2">
    <source>
        <dbReference type="ARBA" id="ARBA00022692"/>
    </source>
</evidence>
<feature type="transmembrane region" description="Helical" evidence="6">
    <location>
        <begin position="41"/>
        <end position="67"/>
    </location>
</feature>
<name>A0A212R6Z3_9PROT</name>
<protein>
    <recommendedName>
        <fullName evidence="7">Lipopolysaccharide assembly protein A domain-containing protein</fullName>
    </recommendedName>
</protein>
<evidence type="ECO:0000256" key="6">
    <source>
        <dbReference type="SAM" id="Phobius"/>
    </source>
</evidence>
<dbReference type="OrthoDB" id="7357768at2"/>
<evidence type="ECO:0000256" key="4">
    <source>
        <dbReference type="ARBA" id="ARBA00023136"/>
    </source>
</evidence>